<feature type="region of interest" description="Disordered" evidence="6">
    <location>
        <begin position="1"/>
        <end position="81"/>
    </location>
</feature>
<evidence type="ECO:0000256" key="5">
    <source>
        <dbReference type="ARBA" id="ARBA00023242"/>
    </source>
</evidence>
<feature type="compositionally biased region" description="Low complexity" evidence="6">
    <location>
        <begin position="24"/>
        <end position="39"/>
    </location>
</feature>
<feature type="region of interest" description="Disordered" evidence="6">
    <location>
        <begin position="126"/>
        <end position="152"/>
    </location>
</feature>
<dbReference type="GO" id="GO:0003677">
    <property type="term" value="F:DNA binding"/>
    <property type="evidence" value="ECO:0007669"/>
    <property type="project" value="UniProtKB-KW"/>
</dbReference>
<dbReference type="InterPro" id="IPR004827">
    <property type="entry name" value="bZIP"/>
</dbReference>
<keyword evidence="4" id="KW-0804">Transcription</keyword>
<gene>
    <name evidence="8" type="ORF">CHYS00102_LOCUS1860</name>
</gene>
<dbReference type="EMBL" id="HBFR01002761">
    <property type="protein sequence ID" value="CAD8874685.1"/>
    <property type="molecule type" value="Transcribed_RNA"/>
</dbReference>
<evidence type="ECO:0000256" key="4">
    <source>
        <dbReference type="ARBA" id="ARBA00023163"/>
    </source>
</evidence>
<evidence type="ECO:0000256" key="2">
    <source>
        <dbReference type="ARBA" id="ARBA00023015"/>
    </source>
</evidence>
<dbReference type="SUPFAM" id="SSF57959">
    <property type="entry name" value="Leucine zipper domain"/>
    <property type="match status" value="1"/>
</dbReference>
<feature type="compositionally biased region" description="Polar residues" evidence="6">
    <location>
        <begin position="12"/>
        <end position="23"/>
    </location>
</feature>
<dbReference type="InterPro" id="IPR045314">
    <property type="entry name" value="bZIP_plant_GBF1"/>
</dbReference>
<evidence type="ECO:0000256" key="1">
    <source>
        <dbReference type="ARBA" id="ARBA00004123"/>
    </source>
</evidence>
<reference evidence="8" key="1">
    <citation type="submission" date="2021-01" db="EMBL/GenBank/DDBJ databases">
        <authorList>
            <person name="Corre E."/>
            <person name="Pelletier E."/>
            <person name="Niang G."/>
            <person name="Scheremetjew M."/>
            <person name="Finn R."/>
            <person name="Kale V."/>
            <person name="Holt S."/>
            <person name="Cochrane G."/>
            <person name="Meng A."/>
            <person name="Brown T."/>
            <person name="Cohen L."/>
        </authorList>
    </citation>
    <scope>NUCLEOTIDE SEQUENCE</scope>
    <source>
        <strain evidence="8">308</strain>
    </source>
</reference>
<dbReference type="InterPro" id="IPR046347">
    <property type="entry name" value="bZIP_sf"/>
</dbReference>
<feature type="domain" description="BZIP" evidence="7">
    <location>
        <begin position="70"/>
        <end position="134"/>
    </location>
</feature>
<keyword evidence="5" id="KW-0539">Nucleus</keyword>
<dbReference type="GO" id="GO:0005634">
    <property type="term" value="C:nucleus"/>
    <property type="evidence" value="ECO:0007669"/>
    <property type="project" value="UniProtKB-SubCell"/>
</dbReference>
<sequence>MIHSKMKKNTGLAATSGSRSNTDSLASAYDSSSSCAGVSGENNSGDRLTSQREGKIQSADSSLCASSTSSPPTAKLKRILANREHAKTSYLRKKKSLKDLKQRLFFLLGENKTLKDENERIREDTRLLDEKAKHATSNSASMMSSSPRMESVAGPSIQIADPFPTANVQMLRQQKAQNVEINQSILSQAGLHSVSSSEGAPNFNTSFLSHSLPIAETAPHIPRILGSLQETRRVPLPPDSASLQMMRSSQCVLGPTVNTSMQNQHNSLFPAISRMLSAQNTVAMPPFVYNTPLNSMSQGPPTAPQSQINLVNQNQNHTTKVKSLDLRDEDCLLQDDYFKTNVRRVTNDEI</sequence>
<dbReference type="Pfam" id="PF00170">
    <property type="entry name" value="bZIP_1"/>
    <property type="match status" value="1"/>
</dbReference>
<evidence type="ECO:0000256" key="3">
    <source>
        <dbReference type="ARBA" id="ARBA00023125"/>
    </source>
</evidence>
<keyword evidence="2" id="KW-0805">Transcription regulation</keyword>
<evidence type="ECO:0000256" key="6">
    <source>
        <dbReference type="SAM" id="MobiDB-lite"/>
    </source>
</evidence>
<evidence type="ECO:0000259" key="7">
    <source>
        <dbReference type="SMART" id="SM00338"/>
    </source>
</evidence>
<comment type="subcellular location">
    <subcellularLocation>
        <location evidence="1">Nucleus</location>
    </subcellularLocation>
</comment>
<keyword evidence="3" id="KW-0238">DNA-binding</keyword>
<dbReference type="AlphaFoldDB" id="A0A7S1B4A8"/>
<name>A0A7S1B4A8_9STRA</name>
<protein>
    <recommendedName>
        <fullName evidence="7">BZIP domain-containing protein</fullName>
    </recommendedName>
</protein>
<dbReference type="Gene3D" id="1.20.5.170">
    <property type="match status" value="1"/>
</dbReference>
<feature type="compositionally biased region" description="Low complexity" evidence="6">
    <location>
        <begin position="61"/>
        <end position="74"/>
    </location>
</feature>
<dbReference type="SMART" id="SM00338">
    <property type="entry name" value="BRLZ"/>
    <property type="match status" value="1"/>
</dbReference>
<accession>A0A7S1B4A8</accession>
<evidence type="ECO:0000313" key="8">
    <source>
        <dbReference type="EMBL" id="CAD8874685.1"/>
    </source>
</evidence>
<dbReference type="GO" id="GO:0003700">
    <property type="term" value="F:DNA-binding transcription factor activity"/>
    <property type="evidence" value="ECO:0007669"/>
    <property type="project" value="InterPro"/>
</dbReference>
<dbReference type="CDD" id="cd14702">
    <property type="entry name" value="bZIP_plant_GBF1"/>
    <property type="match status" value="1"/>
</dbReference>
<feature type="compositionally biased region" description="Low complexity" evidence="6">
    <location>
        <begin position="137"/>
        <end position="151"/>
    </location>
</feature>
<organism evidence="8">
    <name type="scientific">Corethron hystrix</name>
    <dbReference type="NCBI Taxonomy" id="216773"/>
    <lineage>
        <taxon>Eukaryota</taxon>
        <taxon>Sar</taxon>
        <taxon>Stramenopiles</taxon>
        <taxon>Ochrophyta</taxon>
        <taxon>Bacillariophyta</taxon>
        <taxon>Coscinodiscophyceae</taxon>
        <taxon>Corethrophycidae</taxon>
        <taxon>Corethrales</taxon>
        <taxon>Corethraceae</taxon>
        <taxon>Corethron</taxon>
    </lineage>
</organism>
<proteinExistence type="predicted"/>